<sequence length="66" mass="7807">MPQAKHPASAGLRLCRWENDGSTPYDTYYPQLEQFYSDINTDGMAIFGQTRPPHWYFYQGRRNVYV</sequence>
<organism evidence="1 2">
    <name type="scientific">Klebsiella pneumoniae</name>
    <dbReference type="NCBI Taxonomy" id="573"/>
    <lineage>
        <taxon>Bacteria</taxon>
        <taxon>Pseudomonadati</taxon>
        <taxon>Pseudomonadota</taxon>
        <taxon>Gammaproteobacteria</taxon>
        <taxon>Enterobacterales</taxon>
        <taxon>Enterobacteriaceae</taxon>
        <taxon>Klebsiella/Raoultella group</taxon>
        <taxon>Klebsiella</taxon>
        <taxon>Klebsiella pneumoniae complex</taxon>
    </lineage>
</organism>
<dbReference type="AlphaFoldDB" id="A0A378H431"/>
<dbReference type="EMBL" id="UGMG01000004">
    <property type="protein sequence ID" value="STX11907.1"/>
    <property type="molecule type" value="Genomic_DNA"/>
</dbReference>
<dbReference type="Proteomes" id="UP000255239">
    <property type="component" value="Unassembled WGS sequence"/>
</dbReference>
<evidence type="ECO:0000313" key="2">
    <source>
        <dbReference type="Proteomes" id="UP000255239"/>
    </source>
</evidence>
<protein>
    <submittedName>
        <fullName evidence="1">Uncharacterized protein</fullName>
    </submittedName>
</protein>
<reference evidence="1 2" key="1">
    <citation type="submission" date="2018-06" db="EMBL/GenBank/DDBJ databases">
        <authorList>
            <consortium name="Pathogen Informatics"/>
            <person name="Doyle S."/>
        </authorList>
    </citation>
    <scope>NUCLEOTIDE SEQUENCE [LARGE SCALE GENOMIC DNA]</scope>
    <source>
        <strain evidence="1 2">NCTC11679</strain>
    </source>
</reference>
<name>A0A378H431_KLEPN</name>
<gene>
    <name evidence="1" type="ORF">NCTC11679_06366</name>
</gene>
<accession>A0A378H431</accession>
<proteinExistence type="predicted"/>
<evidence type="ECO:0000313" key="1">
    <source>
        <dbReference type="EMBL" id="STX11907.1"/>
    </source>
</evidence>